<feature type="region of interest" description="Disordered" evidence="6">
    <location>
        <begin position="21"/>
        <end position="55"/>
    </location>
</feature>
<feature type="region of interest" description="Disordered" evidence="6">
    <location>
        <begin position="623"/>
        <end position="684"/>
    </location>
</feature>
<evidence type="ECO:0000313" key="9">
    <source>
        <dbReference type="EMBL" id="KAK3087730.1"/>
    </source>
</evidence>
<dbReference type="InterPro" id="IPR021925">
    <property type="entry name" value="BAG6"/>
</dbReference>
<feature type="compositionally biased region" description="Polar residues" evidence="6">
    <location>
        <begin position="361"/>
        <end position="372"/>
    </location>
</feature>
<dbReference type="GO" id="GO:0005634">
    <property type="term" value="C:nucleus"/>
    <property type="evidence" value="ECO:0007669"/>
    <property type="project" value="UniProtKB-SubCell"/>
</dbReference>
<evidence type="ECO:0000259" key="7">
    <source>
        <dbReference type="Pfam" id="PF12057"/>
    </source>
</evidence>
<dbReference type="EMBL" id="VSWD01000011">
    <property type="protein sequence ID" value="KAK3087730.1"/>
    <property type="molecule type" value="Genomic_DNA"/>
</dbReference>
<dbReference type="Pfam" id="PF20960">
    <property type="entry name" value="Bag6_BAGS"/>
    <property type="match status" value="1"/>
</dbReference>
<feature type="region of interest" description="Disordered" evidence="6">
    <location>
        <begin position="975"/>
        <end position="1116"/>
    </location>
</feature>
<feature type="region of interest" description="Disordered" evidence="6">
    <location>
        <begin position="248"/>
        <end position="271"/>
    </location>
</feature>
<feature type="compositionally biased region" description="Pro residues" evidence="6">
    <location>
        <begin position="629"/>
        <end position="640"/>
    </location>
</feature>
<dbReference type="AlphaFoldDB" id="A0AA88XLN4"/>
<dbReference type="InterPro" id="IPR048926">
    <property type="entry name" value="Bag6_BAGS"/>
</dbReference>
<feature type="compositionally biased region" description="Low complexity" evidence="6">
    <location>
        <begin position="303"/>
        <end position="316"/>
    </location>
</feature>
<dbReference type="PANTHER" id="PTHR15204:SF0">
    <property type="entry name" value="LARGE PROLINE-RICH PROTEIN BAG6"/>
    <property type="match status" value="1"/>
</dbReference>
<dbReference type="PANTHER" id="PTHR15204">
    <property type="entry name" value="LARGE PROLINE-RICH PROTEIN BAG6"/>
    <property type="match status" value="1"/>
</dbReference>
<keyword evidence="3" id="KW-0813">Transport</keyword>
<feature type="compositionally biased region" description="Low complexity" evidence="6">
    <location>
        <begin position="248"/>
        <end position="262"/>
    </location>
</feature>
<feature type="region of interest" description="Disordered" evidence="6">
    <location>
        <begin position="502"/>
        <end position="580"/>
    </location>
</feature>
<feature type="region of interest" description="Disordered" evidence="6">
    <location>
        <begin position="1161"/>
        <end position="1186"/>
    </location>
</feature>
<feature type="region of interest" description="Disordered" evidence="6">
    <location>
        <begin position="698"/>
        <end position="729"/>
    </location>
</feature>
<feature type="compositionally biased region" description="Low complexity" evidence="6">
    <location>
        <begin position="698"/>
        <end position="725"/>
    </location>
</feature>
<feature type="compositionally biased region" description="Polar residues" evidence="6">
    <location>
        <begin position="67"/>
        <end position="79"/>
    </location>
</feature>
<protein>
    <recommendedName>
        <fullName evidence="11">Large proline-rich protein BAG6</fullName>
    </recommendedName>
</protein>
<feature type="compositionally biased region" description="Low complexity" evidence="6">
    <location>
        <begin position="512"/>
        <end position="560"/>
    </location>
</feature>
<dbReference type="GO" id="GO:0031593">
    <property type="term" value="F:polyubiquitin modification-dependent protein binding"/>
    <property type="evidence" value="ECO:0007669"/>
    <property type="project" value="TreeGrafter"/>
</dbReference>
<dbReference type="GO" id="GO:0071818">
    <property type="term" value="C:BAT3 complex"/>
    <property type="evidence" value="ECO:0007669"/>
    <property type="project" value="TreeGrafter"/>
</dbReference>
<keyword evidence="4" id="KW-0963">Cytoplasm</keyword>
<evidence type="ECO:0000256" key="1">
    <source>
        <dbReference type="ARBA" id="ARBA00004123"/>
    </source>
</evidence>
<dbReference type="GO" id="GO:0036503">
    <property type="term" value="P:ERAD pathway"/>
    <property type="evidence" value="ECO:0007669"/>
    <property type="project" value="TreeGrafter"/>
</dbReference>
<name>A0AA88XLN4_PINIB</name>
<feature type="region of interest" description="Disordered" evidence="6">
    <location>
        <begin position="291"/>
        <end position="323"/>
    </location>
</feature>
<sequence>LQNIIQDAVQGMGDLGRNARVSTRASNDGSSWDVHIHLGQNNTAPQESESQMRMNQARRMLRIARQNLNRLENPNANRQDNAEEDEMETDNERAAPQQQRGQDSQSQASSQTDGRSEPQAGSQPNGANANSTRTPSGLIRPRISALGEMLNELHDVNRRFQPFLERFQQLLIDDPELSETELQSNQQMCNLVSETMHAISHAYHSISDLMIDLSQDRPRFLFAAFMSPPISHTAVIQQTIPVHVNATPTTSVQSTGTSTVPPVSLPEGAEGGPDEIVMVQMAPHAITRISAEVVTSESERESSTTTTNTGNASQGQGPAQGHSEISPDLIQQIVSSVVQAHASSGNPRGIQVQIGPHGTRVRSTVTNRPNSTAAPGGVAGNPPPPGGRSYAQAVGVQTSTSQTSSGSTQTSTGETSSSETQTSATTTNTSGTQTRPRASAFVMPGATPGMPPIPGLSRGGVDPYLPCSSRHFLRFHAAQNNPQEGEEGFNGLMNNLLSGLMQQPNPHLQGNARRAGAASTATSSATTATATATSASTTRTSTAASTTTTQSSTQSGQGPFPRMPFPMPGMFGPGIPSMQGMPFPGIPGMPGMPRAGMPSGGMPSGNLPPQLQRMVGPIAQMFASMMDGGPPPTGFPPDPSQRPSGGAPTEPPAGGAPIPPPPGGAGPQPPPSGAGPGPAGQQGEPQFVQMLRGLLQSGAQNTASNSSSSSNTTGADSTTNSTDSGSSDRYDVMTDDVFTSLVQGISQVVTNTAMGQGSPETISTFLNNLGAGQQIIPGEGFVNEVFSVVSNHLTFSDLMQIFYGSPQPMDRLREPLQTFLTERVLNGGEANSDNIEAGVERLIADMQEELVATSNVSEVKEDIDIVASWNSFFRQNLRDVIMLIMRREQDSGFGQLLYSRMRLCLSHFIVLTERCLCQGTTGLNNLVQDRLRYITRGVNPMIQQWMISVTTQQLAQFQPTITATEQDIKTYVVKKDKRKAESAPKPVPMETTSPVMATQESPQAMDVDGKDETPSTSSAPAPPALRPKVPVTNGNKVRGRSSREPSSPSGADNSWTNEVPADWVPVINGDVEKQKNGTTHSPYSDAYLNGMPPKRRKLMTQDRPSSLTNSSQTIPESIKRAAAAARVEPISSLENLTNEAASNSELRDAYEAQVSDVIGQRLETDSDYRPERFPNSKEYFQKNHKK</sequence>
<comment type="subcellular location">
    <subcellularLocation>
        <location evidence="2">Cytoplasm</location>
        <location evidence="2">Cytosol</location>
    </subcellularLocation>
    <subcellularLocation>
        <location evidence="1">Nucleus</location>
    </subcellularLocation>
</comment>
<feature type="compositionally biased region" description="Low complexity" evidence="6">
    <location>
        <begin position="568"/>
        <end position="580"/>
    </location>
</feature>
<accession>A0AA88XLN4</accession>
<evidence type="ECO:0008006" key="11">
    <source>
        <dbReference type="Google" id="ProtNLM"/>
    </source>
</evidence>
<feature type="region of interest" description="Disordered" evidence="6">
    <location>
        <begin position="340"/>
        <end position="457"/>
    </location>
</feature>
<gene>
    <name evidence="9" type="ORF">FSP39_009769</name>
</gene>
<feature type="compositionally biased region" description="Low complexity" evidence="6">
    <location>
        <begin position="97"/>
        <end position="111"/>
    </location>
</feature>
<feature type="region of interest" description="Disordered" evidence="6">
    <location>
        <begin position="67"/>
        <end position="138"/>
    </location>
</feature>
<evidence type="ECO:0000313" key="10">
    <source>
        <dbReference type="Proteomes" id="UP001186944"/>
    </source>
</evidence>
<feature type="domain" description="Large proline-rich protein BAG6" evidence="7">
    <location>
        <begin position="146"/>
        <end position="255"/>
    </location>
</feature>
<comment type="caution">
    <text evidence="9">The sequence shown here is derived from an EMBL/GenBank/DDBJ whole genome shotgun (WGS) entry which is preliminary data.</text>
</comment>
<feature type="non-terminal residue" evidence="9">
    <location>
        <position position="1"/>
    </location>
</feature>
<evidence type="ECO:0000256" key="6">
    <source>
        <dbReference type="SAM" id="MobiDB-lite"/>
    </source>
</evidence>
<reference evidence="9" key="1">
    <citation type="submission" date="2019-08" db="EMBL/GenBank/DDBJ databases">
        <title>The improved chromosome-level genome for the pearl oyster Pinctada fucata martensii using PacBio sequencing and Hi-C.</title>
        <authorList>
            <person name="Zheng Z."/>
        </authorList>
    </citation>
    <scope>NUCLEOTIDE SEQUENCE</scope>
    <source>
        <strain evidence="9">ZZ-2019</strain>
        <tissue evidence="9">Adductor muscle</tissue>
    </source>
</reference>
<dbReference type="GO" id="GO:0051787">
    <property type="term" value="F:misfolded protein binding"/>
    <property type="evidence" value="ECO:0007669"/>
    <property type="project" value="TreeGrafter"/>
</dbReference>
<feature type="compositionally biased region" description="Low complexity" evidence="6">
    <location>
        <begin position="643"/>
        <end position="656"/>
    </location>
</feature>
<evidence type="ECO:0000256" key="2">
    <source>
        <dbReference type="ARBA" id="ARBA00004514"/>
    </source>
</evidence>
<feature type="compositionally biased region" description="Polar residues" evidence="6">
    <location>
        <begin position="39"/>
        <end position="54"/>
    </location>
</feature>
<evidence type="ECO:0000256" key="3">
    <source>
        <dbReference type="ARBA" id="ARBA00022448"/>
    </source>
</evidence>
<proteinExistence type="predicted"/>
<keyword evidence="5" id="KW-0539">Nucleus</keyword>
<feature type="compositionally biased region" description="Polar residues" evidence="6">
    <location>
        <begin position="21"/>
        <end position="30"/>
    </location>
</feature>
<feature type="compositionally biased region" description="Polar residues" evidence="6">
    <location>
        <begin position="990"/>
        <end position="1002"/>
    </location>
</feature>
<keyword evidence="10" id="KW-1185">Reference proteome</keyword>
<feature type="compositionally biased region" description="Pro residues" evidence="6">
    <location>
        <begin position="657"/>
        <end position="673"/>
    </location>
</feature>
<dbReference type="Proteomes" id="UP001186944">
    <property type="component" value="Unassembled WGS sequence"/>
</dbReference>
<feature type="domain" description="Bag6 BAG-similar" evidence="8">
    <location>
        <begin position="1116"/>
        <end position="1162"/>
    </location>
</feature>
<dbReference type="Pfam" id="PF12057">
    <property type="entry name" value="BAG6"/>
    <property type="match status" value="1"/>
</dbReference>
<feature type="compositionally biased region" description="Low complexity" evidence="6">
    <location>
        <begin position="397"/>
        <end position="434"/>
    </location>
</feature>
<evidence type="ECO:0000256" key="4">
    <source>
        <dbReference type="ARBA" id="ARBA00022490"/>
    </source>
</evidence>
<feature type="compositionally biased region" description="Polar residues" evidence="6">
    <location>
        <begin position="1102"/>
        <end position="1115"/>
    </location>
</feature>
<organism evidence="9 10">
    <name type="scientific">Pinctada imbricata</name>
    <name type="common">Atlantic pearl-oyster</name>
    <name type="synonym">Pinctada martensii</name>
    <dbReference type="NCBI Taxonomy" id="66713"/>
    <lineage>
        <taxon>Eukaryota</taxon>
        <taxon>Metazoa</taxon>
        <taxon>Spiralia</taxon>
        <taxon>Lophotrochozoa</taxon>
        <taxon>Mollusca</taxon>
        <taxon>Bivalvia</taxon>
        <taxon>Autobranchia</taxon>
        <taxon>Pteriomorphia</taxon>
        <taxon>Pterioida</taxon>
        <taxon>Pterioidea</taxon>
        <taxon>Pteriidae</taxon>
        <taxon>Pinctada</taxon>
    </lineage>
</organism>
<feature type="compositionally biased region" description="Basic and acidic residues" evidence="6">
    <location>
        <begin position="1162"/>
        <end position="1186"/>
    </location>
</feature>
<evidence type="ECO:0000259" key="8">
    <source>
        <dbReference type="Pfam" id="PF20960"/>
    </source>
</evidence>
<feature type="compositionally biased region" description="Polar residues" evidence="6">
    <location>
        <begin position="119"/>
        <end position="135"/>
    </location>
</feature>
<evidence type="ECO:0000256" key="5">
    <source>
        <dbReference type="ARBA" id="ARBA00023242"/>
    </source>
</evidence>